<name>A0AAN6YNS5_9PEZI</name>
<reference evidence="2" key="1">
    <citation type="journal article" date="2023" name="Mol. Phylogenet. Evol.">
        <title>Genome-scale phylogeny and comparative genomics of the fungal order Sordariales.</title>
        <authorList>
            <person name="Hensen N."/>
            <person name="Bonometti L."/>
            <person name="Westerberg I."/>
            <person name="Brannstrom I.O."/>
            <person name="Guillou S."/>
            <person name="Cros-Aarteil S."/>
            <person name="Calhoun S."/>
            <person name="Haridas S."/>
            <person name="Kuo A."/>
            <person name="Mondo S."/>
            <person name="Pangilinan J."/>
            <person name="Riley R."/>
            <person name="LaButti K."/>
            <person name="Andreopoulos B."/>
            <person name="Lipzen A."/>
            <person name="Chen C."/>
            <person name="Yan M."/>
            <person name="Daum C."/>
            <person name="Ng V."/>
            <person name="Clum A."/>
            <person name="Steindorff A."/>
            <person name="Ohm R.A."/>
            <person name="Martin F."/>
            <person name="Silar P."/>
            <person name="Natvig D.O."/>
            <person name="Lalanne C."/>
            <person name="Gautier V."/>
            <person name="Ament-Velasquez S.L."/>
            <person name="Kruys A."/>
            <person name="Hutchinson M.I."/>
            <person name="Powell A.J."/>
            <person name="Barry K."/>
            <person name="Miller A.N."/>
            <person name="Grigoriev I.V."/>
            <person name="Debuchy R."/>
            <person name="Gladieux P."/>
            <person name="Hiltunen Thoren M."/>
            <person name="Johannesson H."/>
        </authorList>
    </citation>
    <scope>NUCLEOTIDE SEQUENCE</scope>
    <source>
        <strain evidence="2">CBS 990.96</strain>
    </source>
</reference>
<feature type="transmembrane region" description="Helical" evidence="1">
    <location>
        <begin position="42"/>
        <end position="59"/>
    </location>
</feature>
<keyword evidence="1" id="KW-0812">Transmembrane</keyword>
<keyword evidence="3" id="KW-1185">Reference proteome</keyword>
<gene>
    <name evidence="2" type="ORF">QBC38DRAFT_489669</name>
</gene>
<proteinExistence type="predicted"/>
<protein>
    <submittedName>
        <fullName evidence="2">Uncharacterized protein</fullName>
    </submittedName>
</protein>
<dbReference type="AlphaFoldDB" id="A0AAN6YNS5"/>
<evidence type="ECO:0000313" key="3">
    <source>
        <dbReference type="Proteomes" id="UP001301958"/>
    </source>
</evidence>
<accession>A0AAN6YNS5</accession>
<evidence type="ECO:0000313" key="2">
    <source>
        <dbReference type="EMBL" id="KAK4222524.1"/>
    </source>
</evidence>
<organism evidence="2 3">
    <name type="scientific">Podospora fimiseda</name>
    <dbReference type="NCBI Taxonomy" id="252190"/>
    <lineage>
        <taxon>Eukaryota</taxon>
        <taxon>Fungi</taxon>
        <taxon>Dikarya</taxon>
        <taxon>Ascomycota</taxon>
        <taxon>Pezizomycotina</taxon>
        <taxon>Sordariomycetes</taxon>
        <taxon>Sordariomycetidae</taxon>
        <taxon>Sordariales</taxon>
        <taxon>Podosporaceae</taxon>
        <taxon>Podospora</taxon>
    </lineage>
</organism>
<dbReference type="EMBL" id="MU865467">
    <property type="protein sequence ID" value="KAK4222524.1"/>
    <property type="molecule type" value="Genomic_DNA"/>
</dbReference>
<dbReference type="Proteomes" id="UP001301958">
    <property type="component" value="Unassembled WGS sequence"/>
</dbReference>
<keyword evidence="1" id="KW-0472">Membrane</keyword>
<feature type="transmembrane region" description="Helical" evidence="1">
    <location>
        <begin position="12"/>
        <end position="30"/>
    </location>
</feature>
<keyword evidence="1" id="KW-1133">Transmembrane helix</keyword>
<comment type="caution">
    <text evidence="2">The sequence shown here is derived from an EMBL/GenBank/DDBJ whole genome shotgun (WGS) entry which is preliminary data.</text>
</comment>
<sequence>MNWVSIWKRRCVPYSNHNFYCIILMLIIMWQEPVFLLFFKPIPLVFYVYCCLPATSINLQSPSTKKKTPHCLPFRYL</sequence>
<evidence type="ECO:0000256" key="1">
    <source>
        <dbReference type="SAM" id="Phobius"/>
    </source>
</evidence>
<reference evidence="2" key="2">
    <citation type="submission" date="2023-05" db="EMBL/GenBank/DDBJ databases">
        <authorList>
            <consortium name="Lawrence Berkeley National Laboratory"/>
            <person name="Steindorff A."/>
            <person name="Hensen N."/>
            <person name="Bonometti L."/>
            <person name="Westerberg I."/>
            <person name="Brannstrom I.O."/>
            <person name="Guillou S."/>
            <person name="Cros-Aarteil S."/>
            <person name="Calhoun S."/>
            <person name="Haridas S."/>
            <person name="Kuo A."/>
            <person name="Mondo S."/>
            <person name="Pangilinan J."/>
            <person name="Riley R."/>
            <person name="Labutti K."/>
            <person name="Andreopoulos B."/>
            <person name="Lipzen A."/>
            <person name="Chen C."/>
            <person name="Yanf M."/>
            <person name="Daum C."/>
            <person name="Ng V."/>
            <person name="Clum A."/>
            <person name="Ohm R."/>
            <person name="Martin F."/>
            <person name="Silar P."/>
            <person name="Natvig D."/>
            <person name="Lalanne C."/>
            <person name="Gautier V."/>
            <person name="Ament-Velasquez S.L."/>
            <person name="Kruys A."/>
            <person name="Hutchinson M.I."/>
            <person name="Powell A.J."/>
            <person name="Barry K."/>
            <person name="Miller A.N."/>
            <person name="Grigoriev I.V."/>
            <person name="Debuchy R."/>
            <person name="Gladieux P."/>
            <person name="Thoren M.H."/>
            <person name="Johannesson H."/>
        </authorList>
    </citation>
    <scope>NUCLEOTIDE SEQUENCE</scope>
    <source>
        <strain evidence="2">CBS 990.96</strain>
    </source>
</reference>